<accession>A0A6A5WSH2</accession>
<evidence type="ECO:0000313" key="3">
    <source>
        <dbReference type="EMBL" id="KAF2004813.1"/>
    </source>
</evidence>
<dbReference type="CDD" id="cd02231">
    <property type="entry name" value="cupin_BLL6423-like"/>
    <property type="match status" value="1"/>
</dbReference>
<dbReference type="Pfam" id="PF07883">
    <property type="entry name" value="Cupin_2"/>
    <property type="match status" value="1"/>
</dbReference>
<gene>
    <name evidence="3" type="ORF">P154DRAFT_484110</name>
</gene>
<dbReference type="OrthoDB" id="5840532at2759"/>
<dbReference type="Gene3D" id="2.60.120.10">
    <property type="entry name" value="Jelly Rolls"/>
    <property type="match status" value="1"/>
</dbReference>
<dbReference type="InterPro" id="IPR013096">
    <property type="entry name" value="Cupin_2"/>
</dbReference>
<evidence type="ECO:0000313" key="4">
    <source>
        <dbReference type="Proteomes" id="UP000799779"/>
    </source>
</evidence>
<dbReference type="SUPFAM" id="SSF51182">
    <property type="entry name" value="RmlC-like cupins"/>
    <property type="match status" value="1"/>
</dbReference>
<dbReference type="PANTHER" id="PTHR36156">
    <property type="entry name" value="SLR2101 PROTEIN"/>
    <property type="match status" value="1"/>
</dbReference>
<proteinExistence type="predicted"/>
<dbReference type="PANTHER" id="PTHR36156:SF2">
    <property type="entry name" value="CUPIN TYPE-2 DOMAIN-CONTAINING PROTEIN"/>
    <property type="match status" value="1"/>
</dbReference>
<feature type="domain" description="Cupin type-2" evidence="2">
    <location>
        <begin position="101"/>
        <end position="169"/>
    </location>
</feature>
<evidence type="ECO:0000259" key="2">
    <source>
        <dbReference type="Pfam" id="PF07883"/>
    </source>
</evidence>
<sequence>MSSTFPHPWTPSASSLPPAKRYITTHRPTGLSTLGPSPPLAFAGDPTSHTFSRSYTLSSVPADITADADITLYTADAGPNSRFTGELVNTCESGSGAAFVTVDFAPGGRSDMHRTASVDWVVVVQARFRMELDSGESVILNPGDQVVQRGTMHKWFNASETEPARFVAVLLPTKPYNIPGTGELLKEVRDYGE</sequence>
<feature type="region of interest" description="Disordered" evidence="1">
    <location>
        <begin position="1"/>
        <end position="20"/>
    </location>
</feature>
<keyword evidence="4" id="KW-1185">Reference proteome</keyword>
<name>A0A6A5WSH2_9PLEO</name>
<dbReference type="AlphaFoldDB" id="A0A6A5WSH2"/>
<evidence type="ECO:0000256" key="1">
    <source>
        <dbReference type="SAM" id="MobiDB-lite"/>
    </source>
</evidence>
<reference evidence="3" key="1">
    <citation type="journal article" date="2020" name="Stud. Mycol.">
        <title>101 Dothideomycetes genomes: a test case for predicting lifestyles and emergence of pathogens.</title>
        <authorList>
            <person name="Haridas S."/>
            <person name="Albert R."/>
            <person name="Binder M."/>
            <person name="Bloem J."/>
            <person name="Labutti K."/>
            <person name="Salamov A."/>
            <person name="Andreopoulos B."/>
            <person name="Baker S."/>
            <person name="Barry K."/>
            <person name="Bills G."/>
            <person name="Bluhm B."/>
            <person name="Cannon C."/>
            <person name="Castanera R."/>
            <person name="Culley D."/>
            <person name="Daum C."/>
            <person name="Ezra D."/>
            <person name="Gonzalez J."/>
            <person name="Henrissat B."/>
            <person name="Kuo A."/>
            <person name="Liang C."/>
            <person name="Lipzen A."/>
            <person name="Lutzoni F."/>
            <person name="Magnuson J."/>
            <person name="Mondo S."/>
            <person name="Nolan M."/>
            <person name="Ohm R."/>
            <person name="Pangilinan J."/>
            <person name="Park H.-J."/>
            <person name="Ramirez L."/>
            <person name="Alfaro M."/>
            <person name="Sun H."/>
            <person name="Tritt A."/>
            <person name="Yoshinaga Y."/>
            <person name="Zwiers L.-H."/>
            <person name="Turgeon B."/>
            <person name="Goodwin S."/>
            <person name="Spatafora J."/>
            <person name="Crous P."/>
            <person name="Grigoriev I."/>
        </authorList>
    </citation>
    <scope>NUCLEOTIDE SEQUENCE</scope>
    <source>
        <strain evidence="3">CBS 123094</strain>
    </source>
</reference>
<dbReference type="EMBL" id="ML977565">
    <property type="protein sequence ID" value="KAF2004813.1"/>
    <property type="molecule type" value="Genomic_DNA"/>
</dbReference>
<dbReference type="Proteomes" id="UP000799779">
    <property type="component" value="Unassembled WGS sequence"/>
</dbReference>
<dbReference type="InterPro" id="IPR011051">
    <property type="entry name" value="RmlC_Cupin_sf"/>
</dbReference>
<protein>
    <recommendedName>
        <fullName evidence="2">Cupin type-2 domain-containing protein</fullName>
    </recommendedName>
</protein>
<dbReference type="InterPro" id="IPR047142">
    <property type="entry name" value="OryJ/VirC-like"/>
</dbReference>
<organism evidence="3 4">
    <name type="scientific">Amniculicola lignicola CBS 123094</name>
    <dbReference type="NCBI Taxonomy" id="1392246"/>
    <lineage>
        <taxon>Eukaryota</taxon>
        <taxon>Fungi</taxon>
        <taxon>Dikarya</taxon>
        <taxon>Ascomycota</taxon>
        <taxon>Pezizomycotina</taxon>
        <taxon>Dothideomycetes</taxon>
        <taxon>Pleosporomycetidae</taxon>
        <taxon>Pleosporales</taxon>
        <taxon>Amniculicolaceae</taxon>
        <taxon>Amniculicola</taxon>
    </lineage>
</organism>
<feature type="compositionally biased region" description="Polar residues" evidence="1">
    <location>
        <begin position="1"/>
        <end position="15"/>
    </location>
</feature>
<dbReference type="InterPro" id="IPR014710">
    <property type="entry name" value="RmlC-like_jellyroll"/>
</dbReference>